<evidence type="ECO:0000313" key="2">
    <source>
        <dbReference type="EMBL" id="RIJ10826.1"/>
    </source>
</evidence>
<name>A0A399PWA5_9MICO</name>
<organism evidence="2 3">
    <name type="scientific">Clavibacter nebraskensis</name>
    <dbReference type="NCBI Taxonomy" id="31963"/>
    <lineage>
        <taxon>Bacteria</taxon>
        <taxon>Bacillati</taxon>
        <taxon>Actinomycetota</taxon>
        <taxon>Actinomycetes</taxon>
        <taxon>Micrococcales</taxon>
        <taxon>Microbacteriaceae</taxon>
        <taxon>Clavibacter</taxon>
    </lineage>
</organism>
<accession>A0A399PWA5</accession>
<dbReference type="AlphaFoldDB" id="A0A399PWA5"/>
<dbReference type="Proteomes" id="UP000265361">
    <property type="component" value="Unassembled WGS sequence"/>
</dbReference>
<dbReference type="Pfam" id="PF04715">
    <property type="entry name" value="Anth_synt_I_N"/>
    <property type="match status" value="1"/>
</dbReference>
<evidence type="ECO:0000313" key="3">
    <source>
        <dbReference type="Proteomes" id="UP000265361"/>
    </source>
</evidence>
<dbReference type="InterPro" id="IPR006805">
    <property type="entry name" value="Anth_synth_I_N"/>
</dbReference>
<feature type="non-terminal residue" evidence="2">
    <location>
        <position position="125"/>
    </location>
</feature>
<evidence type="ECO:0000259" key="1">
    <source>
        <dbReference type="Pfam" id="PF04715"/>
    </source>
</evidence>
<feature type="domain" description="Anthranilate synthase component I N-terminal" evidence="1">
    <location>
        <begin position="43"/>
        <end position="123"/>
    </location>
</feature>
<dbReference type="Gene3D" id="3.60.120.10">
    <property type="entry name" value="Anthranilate synthase"/>
    <property type="match status" value="1"/>
</dbReference>
<comment type="caution">
    <text evidence="2">The sequence shown here is derived from an EMBL/GenBank/DDBJ whole genome shotgun (WGS) entry which is preliminary data.</text>
</comment>
<dbReference type="EMBL" id="QWED01000261">
    <property type="protein sequence ID" value="RIJ10826.1"/>
    <property type="molecule type" value="Genomic_DNA"/>
</dbReference>
<reference evidence="2 3" key="1">
    <citation type="submission" date="2018-08" db="EMBL/GenBank/DDBJ databases">
        <title>Genome Sequence of Clavibacter michiganensis Subspecies type strains, and the Atypical Peach-Colored Strains Isolated from Tomato.</title>
        <authorList>
            <person name="Osdaghi E."/>
            <person name="Portier P."/>
            <person name="Briand M."/>
            <person name="Jacques M.-A."/>
        </authorList>
    </citation>
    <scope>NUCLEOTIDE SEQUENCE [LARGE SCALE GENOMIC DNA]</scope>
    <source>
        <strain evidence="2 3">CFBP 7577</strain>
    </source>
</reference>
<dbReference type="InterPro" id="IPR005801">
    <property type="entry name" value="ADC_synthase"/>
</dbReference>
<protein>
    <submittedName>
        <fullName evidence="2">Anthranilate synthase component I</fullName>
    </submittedName>
</protein>
<proteinExistence type="predicted"/>
<gene>
    <name evidence="2" type="ORF">DZF97_09300</name>
</gene>
<sequence length="125" mass="13351">MSETPRPAAPSVPAPGTTTREAFRDLAADHRVIPVLREVFADGETPVGVHRKLTAGRPGSFLLESAGQGGIWTRFSFVGVSSFGVLTQQGDEARWLDYGMDARRALGDDAPDGPLAALAALYARW</sequence>
<dbReference type="SUPFAM" id="SSF56322">
    <property type="entry name" value="ADC synthase"/>
    <property type="match status" value="1"/>
</dbReference>